<accession>A0ABP5J9C9</accession>
<evidence type="ECO:0000313" key="2">
    <source>
        <dbReference type="EMBL" id="GAA2113700.1"/>
    </source>
</evidence>
<dbReference type="EMBL" id="BAAAQQ010000001">
    <property type="protein sequence ID" value="GAA2113700.1"/>
    <property type="molecule type" value="Genomic_DNA"/>
</dbReference>
<protein>
    <submittedName>
        <fullName evidence="2">DEAD/DEAH box helicase family protein</fullName>
    </submittedName>
</protein>
<keyword evidence="2" id="KW-0347">Helicase</keyword>
<dbReference type="InterPro" id="IPR014001">
    <property type="entry name" value="Helicase_ATP-bd"/>
</dbReference>
<feature type="domain" description="Helicase ATP-binding" evidence="1">
    <location>
        <begin position="25"/>
        <end position="204"/>
    </location>
</feature>
<dbReference type="SUPFAM" id="SSF52540">
    <property type="entry name" value="P-loop containing nucleoside triphosphate hydrolases"/>
    <property type="match status" value="1"/>
</dbReference>
<name>A0ABP5J9C9_9ACTN</name>
<organism evidence="2 3">
    <name type="scientific">Nocardioides bigeumensis</name>
    <dbReference type="NCBI Taxonomy" id="433657"/>
    <lineage>
        <taxon>Bacteria</taxon>
        <taxon>Bacillati</taxon>
        <taxon>Actinomycetota</taxon>
        <taxon>Actinomycetes</taxon>
        <taxon>Propionibacteriales</taxon>
        <taxon>Nocardioidaceae</taxon>
        <taxon>Nocardioides</taxon>
    </lineage>
</organism>
<keyword evidence="3" id="KW-1185">Reference proteome</keyword>
<dbReference type="Gene3D" id="3.40.50.300">
    <property type="entry name" value="P-loop containing nucleotide triphosphate hydrolases"/>
    <property type="match status" value="2"/>
</dbReference>
<keyword evidence="2" id="KW-0547">Nucleotide-binding</keyword>
<dbReference type="SMART" id="SM00487">
    <property type="entry name" value="DEXDc"/>
    <property type="match status" value="1"/>
</dbReference>
<dbReference type="PANTHER" id="PTHR47396:SF1">
    <property type="entry name" value="ATP-DEPENDENT HELICASE IRC3-RELATED"/>
    <property type="match status" value="1"/>
</dbReference>
<dbReference type="PROSITE" id="PS51192">
    <property type="entry name" value="HELICASE_ATP_BIND_1"/>
    <property type="match status" value="1"/>
</dbReference>
<dbReference type="Proteomes" id="UP001500575">
    <property type="component" value="Unassembled WGS sequence"/>
</dbReference>
<proteinExistence type="predicted"/>
<keyword evidence="2" id="KW-0067">ATP-binding</keyword>
<dbReference type="Pfam" id="PF04851">
    <property type="entry name" value="ResIII"/>
    <property type="match status" value="1"/>
</dbReference>
<sequence length="923" mass="98454">MTRRPTPAPATLRRHQALALDALDRAWAAGRRRAWVELPPGAGKTLVGLETAARLLEDRVERVVVLGPNTAIQGQWVQQGRDLGMAPGTDRSLHTEVTVLTYQAVAVFDPEAEASDADPTPGAPDAPLTARLHENGATLVRRLREAGPLLLVLDECHHLLEVWGRLLGELLEQIPDAFVLGLTATPPETMTPDQAALVADLFGGVVFEASIPAVVREGDLAPFAELAWLTEPTAAEADWLTGEATRFRELVEQLTRAEFGSVPFLGWLDARFLSRAAPWSELLRAEPALCAAALRMHHHGLLALPAGAEAAAEAEEHRRDPTADDWVLLVGDWLTEGLARTGDPRDDAVVAAVREALPAVGYVWTRRGIRRGRSPVDRVLARSVSKTVATVQIVTTEHLNLGDRLRMLVLCDHERASATLPIDLDGVLDQEAGSAHAVLAALVADEVTAVLRPLLVTARTVAGAPDTLLALRDSAPEPSGLVLTPLDPPVEGLAALTGSWSSREWVRVVTAFFEAGHCQVLVGTRGLLGEGWDAKRVTGLVDLTAVTTSTAVVQTRGRALRVDPAWPEKVALTWSVVCVTDRHPKGANDWDRLVRKHDGYFGVDERGDVVDGVAHLDPAFSPFAPPPVTELDAINARMVARSEDRDAIRAEWRVGEPYADQVARTLRLTPRRAGSLGDARAPAVVAARPDRLDLREPRPGWAARTWGSLGLASVALAGAVLAGGPVVALVALALAGAAVVGAARSSEVAPHGRRMLAAAAEPPSLHRIASAVADALHETGRLPVGAAAVSVEVEPDGEYRCLLRGASEEETLLFASALGEATGPLVRPRYVVPRWVVIGAPTWWRSVLAAYGRVSADGEVWHPVPTVLGAHADLAAAYSRAWEHWVGGGAAVWTGSPEGAGVLAAQQGSDPFDVVTVMRRQWT</sequence>
<reference evidence="3" key="1">
    <citation type="journal article" date="2019" name="Int. J. Syst. Evol. Microbiol.">
        <title>The Global Catalogue of Microorganisms (GCM) 10K type strain sequencing project: providing services to taxonomists for standard genome sequencing and annotation.</title>
        <authorList>
            <consortium name="The Broad Institute Genomics Platform"/>
            <consortium name="The Broad Institute Genome Sequencing Center for Infectious Disease"/>
            <person name="Wu L."/>
            <person name="Ma J."/>
        </authorList>
    </citation>
    <scope>NUCLEOTIDE SEQUENCE [LARGE SCALE GENOMIC DNA]</scope>
    <source>
        <strain evidence="3">JCM 16021</strain>
    </source>
</reference>
<keyword evidence="2" id="KW-0378">Hydrolase</keyword>
<dbReference type="InterPro" id="IPR050742">
    <property type="entry name" value="Helicase_Restrict-Modif_Enz"/>
</dbReference>
<dbReference type="PANTHER" id="PTHR47396">
    <property type="entry name" value="TYPE I RESTRICTION ENZYME ECOKI R PROTEIN"/>
    <property type="match status" value="1"/>
</dbReference>
<dbReference type="RefSeq" id="WP_344301596.1">
    <property type="nucleotide sequence ID" value="NZ_BAAAQQ010000001.1"/>
</dbReference>
<dbReference type="CDD" id="cd18785">
    <property type="entry name" value="SF2_C"/>
    <property type="match status" value="1"/>
</dbReference>
<dbReference type="InterPro" id="IPR027417">
    <property type="entry name" value="P-loop_NTPase"/>
</dbReference>
<evidence type="ECO:0000313" key="3">
    <source>
        <dbReference type="Proteomes" id="UP001500575"/>
    </source>
</evidence>
<dbReference type="GO" id="GO:0004386">
    <property type="term" value="F:helicase activity"/>
    <property type="evidence" value="ECO:0007669"/>
    <property type="project" value="UniProtKB-KW"/>
</dbReference>
<gene>
    <name evidence="2" type="ORF">GCM10009843_01640</name>
</gene>
<comment type="caution">
    <text evidence="2">The sequence shown here is derived from an EMBL/GenBank/DDBJ whole genome shotgun (WGS) entry which is preliminary data.</text>
</comment>
<evidence type="ECO:0000259" key="1">
    <source>
        <dbReference type="PROSITE" id="PS51192"/>
    </source>
</evidence>
<dbReference type="InterPro" id="IPR006935">
    <property type="entry name" value="Helicase/UvrB_N"/>
</dbReference>